<name>A0A9P6UMI9_9FUNG</name>
<sequence length="171" mass="19039">MSIDGSPDTTTTVVLPAPTSGYRFPHPNKFADQCDGFSVLTWLKAFGGCGLQDDAPFDQFESKFKFAYVPSDIGNQVRAHLAAFHMSSTVDRYVAEARQLLTVLLADADENSACKEIESFVYISFIQGCPKALNELLRVLQVTSSLDVYGLFQAAEQYDQVYHFKPDYKSQ</sequence>
<gene>
    <name evidence="1" type="ORF">BGZ99_010124</name>
</gene>
<feature type="non-terminal residue" evidence="1">
    <location>
        <position position="1"/>
    </location>
</feature>
<reference evidence="1" key="1">
    <citation type="journal article" date="2020" name="Fungal Divers.">
        <title>Resolving the Mortierellaceae phylogeny through synthesis of multi-gene phylogenetics and phylogenomics.</title>
        <authorList>
            <person name="Vandepol N."/>
            <person name="Liber J."/>
            <person name="Desiro A."/>
            <person name="Na H."/>
            <person name="Kennedy M."/>
            <person name="Barry K."/>
            <person name="Grigoriev I.V."/>
            <person name="Miller A.N."/>
            <person name="O'Donnell K."/>
            <person name="Stajich J.E."/>
            <person name="Bonito G."/>
        </authorList>
    </citation>
    <scope>NUCLEOTIDE SEQUENCE</scope>
    <source>
        <strain evidence="1">REB-010B</strain>
    </source>
</reference>
<dbReference type="OrthoDB" id="2407931at2759"/>
<protein>
    <recommendedName>
        <fullName evidence="3">Retrotransposon gag domain-containing protein</fullName>
    </recommendedName>
</protein>
<dbReference type="EMBL" id="JAAAIP010000915">
    <property type="protein sequence ID" value="KAG0311495.1"/>
    <property type="molecule type" value="Genomic_DNA"/>
</dbReference>
<keyword evidence="2" id="KW-1185">Reference proteome</keyword>
<accession>A0A9P6UMI9</accession>
<dbReference type="Proteomes" id="UP000738325">
    <property type="component" value="Unassembled WGS sequence"/>
</dbReference>
<proteinExistence type="predicted"/>
<comment type="caution">
    <text evidence="1">The sequence shown here is derived from an EMBL/GenBank/DDBJ whole genome shotgun (WGS) entry which is preliminary data.</text>
</comment>
<evidence type="ECO:0000313" key="1">
    <source>
        <dbReference type="EMBL" id="KAG0311495.1"/>
    </source>
</evidence>
<evidence type="ECO:0008006" key="3">
    <source>
        <dbReference type="Google" id="ProtNLM"/>
    </source>
</evidence>
<organism evidence="1 2">
    <name type="scientific">Dissophora globulifera</name>
    <dbReference type="NCBI Taxonomy" id="979702"/>
    <lineage>
        <taxon>Eukaryota</taxon>
        <taxon>Fungi</taxon>
        <taxon>Fungi incertae sedis</taxon>
        <taxon>Mucoromycota</taxon>
        <taxon>Mortierellomycotina</taxon>
        <taxon>Mortierellomycetes</taxon>
        <taxon>Mortierellales</taxon>
        <taxon>Mortierellaceae</taxon>
        <taxon>Dissophora</taxon>
    </lineage>
</organism>
<evidence type="ECO:0000313" key="2">
    <source>
        <dbReference type="Proteomes" id="UP000738325"/>
    </source>
</evidence>
<dbReference type="AlphaFoldDB" id="A0A9P6UMI9"/>